<dbReference type="Proteomes" id="UP000228755">
    <property type="component" value="Unassembled WGS sequence"/>
</dbReference>
<evidence type="ECO:0000313" key="1">
    <source>
        <dbReference type="EMBL" id="PJM80011.1"/>
    </source>
</evidence>
<protein>
    <submittedName>
        <fullName evidence="1">Uncharacterized protein</fullName>
    </submittedName>
</protein>
<organism evidence="1 2">
    <name type="scientific">Bifidobacterium scaligerum</name>
    <dbReference type="NCBI Taxonomy" id="2052656"/>
    <lineage>
        <taxon>Bacteria</taxon>
        <taxon>Bacillati</taxon>
        <taxon>Actinomycetota</taxon>
        <taxon>Actinomycetes</taxon>
        <taxon>Bifidobacteriales</taxon>
        <taxon>Bifidobacteriaceae</taxon>
        <taxon>Bifidobacterium</taxon>
    </lineage>
</organism>
<reference evidence="1 2" key="1">
    <citation type="submission" date="2017-11" db="EMBL/GenBank/DDBJ databases">
        <title>Draft genome sequences of strains TRE 1, TRE D, TRE H and TRI 7, isolated from tamarins, belonging to four potential novel Bifidobacterium species.</title>
        <authorList>
            <person name="Mattarelli P."/>
            <person name="Modesto M."/>
            <person name="Bonetti A."/>
            <person name="Puglisi E."/>
            <person name="Morelli L."/>
        </authorList>
    </citation>
    <scope>NUCLEOTIDE SEQUENCE [LARGE SCALE GENOMIC DNA]</scope>
    <source>
        <strain evidence="2">TRED</strain>
    </source>
</reference>
<comment type="caution">
    <text evidence="1">The sequence shown here is derived from an EMBL/GenBank/DDBJ whole genome shotgun (WGS) entry which is preliminary data.</text>
</comment>
<name>A0A2M9HT70_9BIFI</name>
<dbReference type="AlphaFoldDB" id="A0A2M9HT70"/>
<gene>
    <name evidence="1" type="ORF">CUU80_02435</name>
</gene>
<dbReference type="RefSeq" id="WP_100495781.1">
    <property type="nucleotide sequence ID" value="NZ_PGLQ01000001.1"/>
</dbReference>
<evidence type="ECO:0000313" key="2">
    <source>
        <dbReference type="Proteomes" id="UP000228755"/>
    </source>
</evidence>
<dbReference type="OrthoDB" id="9983649at2"/>
<accession>A0A2M9HT70</accession>
<proteinExistence type="predicted"/>
<sequence>MAITIKRAEKSMEIVTDLTMLDRLDELNDIIHDNTGMENDPKKVKARREITRLHELFDDVTLVAKFRAVTAADYALALSECRVEQSPDHPEGIDWYRLTLTLAPKSCIEIKWKNGKPADMAPDSPQDWAVLCGSMSDGQVARIQSLITGLGSPQASDLPKAVFANASKPGETSAPTSE</sequence>
<dbReference type="EMBL" id="PGLQ01000001">
    <property type="protein sequence ID" value="PJM80011.1"/>
    <property type="molecule type" value="Genomic_DNA"/>
</dbReference>
<keyword evidence="2" id="KW-1185">Reference proteome</keyword>